<name>A0A0F8W9C4_9ZZZZ</name>
<gene>
    <name evidence="1" type="ORF">LCGC14_3097020</name>
</gene>
<organism evidence="1">
    <name type="scientific">marine sediment metagenome</name>
    <dbReference type="NCBI Taxonomy" id="412755"/>
    <lineage>
        <taxon>unclassified sequences</taxon>
        <taxon>metagenomes</taxon>
        <taxon>ecological metagenomes</taxon>
    </lineage>
</organism>
<comment type="caution">
    <text evidence="1">The sequence shown here is derived from an EMBL/GenBank/DDBJ whole genome shotgun (WGS) entry which is preliminary data.</text>
</comment>
<reference evidence="1" key="1">
    <citation type="journal article" date="2015" name="Nature">
        <title>Complex archaea that bridge the gap between prokaryotes and eukaryotes.</title>
        <authorList>
            <person name="Spang A."/>
            <person name="Saw J.H."/>
            <person name="Jorgensen S.L."/>
            <person name="Zaremba-Niedzwiedzka K."/>
            <person name="Martijn J."/>
            <person name="Lind A.E."/>
            <person name="van Eijk R."/>
            <person name="Schleper C."/>
            <person name="Guy L."/>
            <person name="Ettema T.J."/>
        </authorList>
    </citation>
    <scope>NUCLEOTIDE SEQUENCE</scope>
</reference>
<protein>
    <submittedName>
        <fullName evidence="1">Uncharacterized protein</fullName>
    </submittedName>
</protein>
<dbReference type="AlphaFoldDB" id="A0A0F8W9C4"/>
<feature type="non-terminal residue" evidence="1">
    <location>
        <position position="22"/>
    </location>
</feature>
<accession>A0A0F8W9C4</accession>
<proteinExistence type="predicted"/>
<evidence type="ECO:0000313" key="1">
    <source>
        <dbReference type="EMBL" id="KKK53218.1"/>
    </source>
</evidence>
<sequence length="22" mass="2383">MKKKITSNNPKDILAGRKVALG</sequence>
<dbReference type="EMBL" id="LAZR01066618">
    <property type="protein sequence ID" value="KKK53218.1"/>
    <property type="molecule type" value="Genomic_DNA"/>
</dbReference>